<evidence type="ECO:0000313" key="2">
    <source>
        <dbReference type="Proteomes" id="UP000635885"/>
    </source>
</evidence>
<keyword evidence="2" id="KW-1185">Reference proteome</keyword>
<gene>
    <name evidence="1" type="ORF">GCM10010993_27120</name>
</gene>
<dbReference type="RefSeq" id="WP_188443634.1">
    <property type="nucleotide sequence ID" value="NZ_BMFD01000010.1"/>
</dbReference>
<dbReference type="PROSITE" id="PS51257">
    <property type="entry name" value="PROKAR_LIPOPROTEIN"/>
    <property type="match status" value="1"/>
</dbReference>
<evidence type="ECO:0000313" key="1">
    <source>
        <dbReference type="EMBL" id="GGC47021.1"/>
    </source>
</evidence>
<name>A0ABQ1MU16_9BACT</name>
<dbReference type="Proteomes" id="UP000635885">
    <property type="component" value="Unassembled WGS sequence"/>
</dbReference>
<sequence length="347" mass="39740">MKNCILFQFLILIIITIGCAKKDEFYLVGPIEKVNLDNVILSDTLFSTEINELSDTLFLPTRIFTVGDYLIIVESVSDNTMHIYNLVEEKYIGLFGKRGAGPGETFSLWRFHVKNEKEFLALDTELAKVVSYNIDTLIYKNTHSDEFLNKGLSYTNGIILNGNELTYLSTTSSPIEDQARFYTLDLENQSLPSQFGSLPRLNKDYPNVNPYDQKPTLEFAHLAQEKNRVLLTYAYIPLIEIYDLNNKTNQAIRISDKLPSEEFFIAAKYFTSPSIEGDKMYALYWEGDTTYKQTTNIIMVFDINGKPIKKLILDEAISMMSIKDDLCYGLIVDSEKSENKVIKFKIN</sequence>
<proteinExistence type="predicted"/>
<accession>A0ABQ1MU16</accession>
<dbReference type="Pfam" id="PF15869">
    <property type="entry name" value="TolB_like"/>
    <property type="match status" value="1"/>
</dbReference>
<dbReference type="EMBL" id="BMFD01000010">
    <property type="protein sequence ID" value="GGC47021.1"/>
    <property type="molecule type" value="Genomic_DNA"/>
</dbReference>
<evidence type="ECO:0008006" key="3">
    <source>
        <dbReference type="Google" id="ProtNLM"/>
    </source>
</evidence>
<reference evidence="2" key="1">
    <citation type="journal article" date="2019" name="Int. J. Syst. Evol. Microbiol.">
        <title>The Global Catalogue of Microorganisms (GCM) 10K type strain sequencing project: providing services to taxonomists for standard genome sequencing and annotation.</title>
        <authorList>
            <consortium name="The Broad Institute Genomics Platform"/>
            <consortium name="The Broad Institute Genome Sequencing Center for Infectious Disease"/>
            <person name="Wu L."/>
            <person name="Ma J."/>
        </authorList>
    </citation>
    <scope>NUCLEOTIDE SEQUENCE [LARGE SCALE GENOMIC DNA]</scope>
    <source>
        <strain evidence="2">CGMCC 1.12479</strain>
    </source>
</reference>
<comment type="caution">
    <text evidence="1">The sequence shown here is derived from an EMBL/GenBank/DDBJ whole genome shotgun (WGS) entry which is preliminary data.</text>
</comment>
<protein>
    <recommendedName>
        <fullName evidence="3">6-bladed beta-propeller</fullName>
    </recommendedName>
</protein>
<organism evidence="1 2">
    <name type="scientific">Belliella aquatica</name>
    <dbReference type="NCBI Taxonomy" id="1323734"/>
    <lineage>
        <taxon>Bacteria</taxon>
        <taxon>Pseudomonadati</taxon>
        <taxon>Bacteroidota</taxon>
        <taxon>Cytophagia</taxon>
        <taxon>Cytophagales</taxon>
        <taxon>Cyclobacteriaceae</taxon>
        <taxon>Belliella</taxon>
    </lineage>
</organism>